<dbReference type="Proteomes" id="UP000799766">
    <property type="component" value="Unassembled WGS sequence"/>
</dbReference>
<accession>A0A6A6NNE4</accession>
<evidence type="ECO:0000259" key="1">
    <source>
        <dbReference type="Pfam" id="PF05368"/>
    </source>
</evidence>
<dbReference type="InterPro" id="IPR052718">
    <property type="entry name" value="NmrA-type_oxidoreductase"/>
</dbReference>
<dbReference type="PANTHER" id="PTHR47129:SF1">
    <property type="entry name" value="NMRA-LIKE DOMAIN-CONTAINING PROTEIN"/>
    <property type="match status" value="1"/>
</dbReference>
<feature type="domain" description="NmrA-like" evidence="1">
    <location>
        <begin position="6"/>
        <end position="244"/>
    </location>
</feature>
<gene>
    <name evidence="2" type="ORF">BDY21DRAFT_142601</name>
</gene>
<dbReference type="OrthoDB" id="419598at2759"/>
<name>A0A6A6NNE4_9PEZI</name>
<dbReference type="Gene3D" id="3.40.50.720">
    <property type="entry name" value="NAD(P)-binding Rossmann-like Domain"/>
    <property type="match status" value="1"/>
</dbReference>
<dbReference type="PANTHER" id="PTHR47129">
    <property type="entry name" value="QUINONE OXIDOREDUCTASE 2"/>
    <property type="match status" value="1"/>
</dbReference>
<dbReference type="AlphaFoldDB" id="A0A6A6NNE4"/>
<evidence type="ECO:0000313" key="3">
    <source>
        <dbReference type="Proteomes" id="UP000799766"/>
    </source>
</evidence>
<protein>
    <recommendedName>
        <fullName evidence="1">NmrA-like domain-containing protein</fullName>
    </recommendedName>
</protein>
<reference evidence="2" key="1">
    <citation type="journal article" date="2020" name="Stud. Mycol.">
        <title>101 Dothideomycetes genomes: a test case for predicting lifestyles and emergence of pathogens.</title>
        <authorList>
            <person name="Haridas S."/>
            <person name="Albert R."/>
            <person name="Binder M."/>
            <person name="Bloem J."/>
            <person name="Labutti K."/>
            <person name="Salamov A."/>
            <person name="Andreopoulos B."/>
            <person name="Baker S."/>
            <person name="Barry K."/>
            <person name="Bills G."/>
            <person name="Bluhm B."/>
            <person name="Cannon C."/>
            <person name="Castanera R."/>
            <person name="Culley D."/>
            <person name="Daum C."/>
            <person name="Ezra D."/>
            <person name="Gonzalez J."/>
            <person name="Henrissat B."/>
            <person name="Kuo A."/>
            <person name="Liang C."/>
            <person name="Lipzen A."/>
            <person name="Lutzoni F."/>
            <person name="Magnuson J."/>
            <person name="Mondo S."/>
            <person name="Nolan M."/>
            <person name="Ohm R."/>
            <person name="Pangilinan J."/>
            <person name="Park H.-J."/>
            <person name="Ramirez L."/>
            <person name="Alfaro M."/>
            <person name="Sun H."/>
            <person name="Tritt A."/>
            <person name="Yoshinaga Y."/>
            <person name="Zwiers L.-H."/>
            <person name="Turgeon B."/>
            <person name="Goodwin S."/>
            <person name="Spatafora J."/>
            <person name="Crous P."/>
            <person name="Grigoriev I."/>
        </authorList>
    </citation>
    <scope>NUCLEOTIDE SEQUENCE</scope>
    <source>
        <strain evidence="2">ATCC 16933</strain>
    </source>
</reference>
<dbReference type="EMBL" id="MU001699">
    <property type="protein sequence ID" value="KAF2453188.1"/>
    <property type="molecule type" value="Genomic_DNA"/>
</dbReference>
<dbReference type="Pfam" id="PF05368">
    <property type="entry name" value="NmrA"/>
    <property type="match status" value="1"/>
</dbReference>
<evidence type="ECO:0000313" key="2">
    <source>
        <dbReference type="EMBL" id="KAF2453188.1"/>
    </source>
</evidence>
<keyword evidence="3" id="KW-1185">Reference proteome</keyword>
<dbReference type="InterPro" id="IPR008030">
    <property type="entry name" value="NmrA-like"/>
</dbReference>
<dbReference type="Gene3D" id="3.90.25.10">
    <property type="entry name" value="UDP-galactose 4-epimerase, domain 1"/>
    <property type="match status" value="1"/>
</dbReference>
<organism evidence="2 3">
    <name type="scientific">Lineolata rhizophorae</name>
    <dbReference type="NCBI Taxonomy" id="578093"/>
    <lineage>
        <taxon>Eukaryota</taxon>
        <taxon>Fungi</taxon>
        <taxon>Dikarya</taxon>
        <taxon>Ascomycota</taxon>
        <taxon>Pezizomycotina</taxon>
        <taxon>Dothideomycetes</taxon>
        <taxon>Dothideomycetes incertae sedis</taxon>
        <taxon>Lineolatales</taxon>
        <taxon>Lineolataceae</taxon>
        <taxon>Lineolata</taxon>
    </lineage>
</organism>
<sequence length="324" mass="35071">MSTPKYLVTGATGGLGRSVTHHLLSLIPPSSLYITSSSPTPPPSLAPFLSAGANFRSANFNSLESMRSAFADINKVFIVSVNSWDSEMRMRMHFNAVQAAKEAGVEQVWYSSLALGSGSDGKGSGEGDRRVADVMKAHVETETMLKESGVTYTAIREGVYGDAFPTFLGWYPTDPNQTIYLPADGNVPMVPREELGEATAKLMVQGGHENEIVLLTGPKAHSLAAIVDTINKTTGRNVLIRHVNLDEYVMFGTADDEGGKPEAFFRAWSTFYSSIAAGDGSVVDPLMEEVLGRKPTDALEFIAQALKENPNYTWHQNYANRGAN</sequence>
<dbReference type="SUPFAM" id="SSF51735">
    <property type="entry name" value="NAD(P)-binding Rossmann-fold domains"/>
    <property type="match status" value="1"/>
</dbReference>
<dbReference type="InterPro" id="IPR036291">
    <property type="entry name" value="NAD(P)-bd_dom_sf"/>
</dbReference>
<proteinExistence type="predicted"/>